<dbReference type="CDD" id="cd17254">
    <property type="entry name" value="RMtype1_S_FclI-TRD1-CR1_like"/>
    <property type="match status" value="1"/>
</dbReference>
<dbReference type="AlphaFoldDB" id="A0A318LJK1"/>
<evidence type="ECO:0000259" key="4">
    <source>
        <dbReference type="Pfam" id="PF01420"/>
    </source>
</evidence>
<dbReference type="RefSeq" id="WP_110389215.1">
    <property type="nucleotide sequence ID" value="NZ_QJKI01000001.1"/>
</dbReference>
<dbReference type="GO" id="GO:0003677">
    <property type="term" value="F:DNA binding"/>
    <property type="evidence" value="ECO:0007669"/>
    <property type="project" value="UniProtKB-KW"/>
</dbReference>
<name>A0A318LJK1_9NEIS</name>
<organism evidence="5 6">
    <name type="scientific">Rivihabitans pingtungensis</name>
    <dbReference type="NCBI Taxonomy" id="1054498"/>
    <lineage>
        <taxon>Bacteria</taxon>
        <taxon>Pseudomonadati</taxon>
        <taxon>Pseudomonadota</taxon>
        <taxon>Betaproteobacteria</taxon>
        <taxon>Neisseriales</taxon>
        <taxon>Aquaspirillaceae</taxon>
        <taxon>Rivihabitans</taxon>
    </lineage>
</organism>
<dbReference type="PANTHER" id="PTHR30408:SF12">
    <property type="entry name" value="TYPE I RESTRICTION ENZYME MJAVIII SPECIFICITY SUBUNIT"/>
    <property type="match status" value="1"/>
</dbReference>
<dbReference type="OrthoDB" id="9798929at2"/>
<keyword evidence="6" id="KW-1185">Reference proteome</keyword>
<dbReference type="InterPro" id="IPR052021">
    <property type="entry name" value="Type-I_RS_S_subunit"/>
</dbReference>
<comment type="caution">
    <text evidence="5">The sequence shown here is derived from an EMBL/GenBank/DDBJ whole genome shotgun (WGS) entry which is preliminary data.</text>
</comment>
<dbReference type="GO" id="GO:0009307">
    <property type="term" value="P:DNA restriction-modification system"/>
    <property type="evidence" value="ECO:0007669"/>
    <property type="project" value="UniProtKB-KW"/>
</dbReference>
<sequence length="386" mass="43253">MSEKVKLGAICDFVNGKAFNANDWEESGVPIIRIQNLNDESKSFNYCIKSIEEKYKVKNGDLLFSWSGTPGTSFGAFMWTRGDAYLNQHIFNVKIDSEVVDKRFLYHSLNASIHLMIDQAHGGVGLQHITKKKLEGIEINLPPLEEQKRIAAILDKADSLRRKRAQAIALADDFLRATFLDMFGDPVTNPKGWPVKPLGTLIEKIKSGWSAPSTDAEYIEGTLGVLKVSAVSSGYFKRAEAKVVDPSIVDRDLIFPVMGDLLFSRANTRELVAAACLVEEDCESAFLPDKLWQITCFHGVARNEYLKFLLADLKFKDELTKKATGTSGSMLNISQAKFVETNAPIPPYELQSRFADAVWRVYSLRKKWFESDYSIGNLFRGLSSDL</sequence>
<comment type="similarity">
    <text evidence="1">Belongs to the type-I restriction system S methylase family.</text>
</comment>
<feature type="domain" description="Type I restriction modification DNA specificity" evidence="4">
    <location>
        <begin position="3"/>
        <end position="166"/>
    </location>
</feature>
<dbReference type="EMBL" id="QJKI01000001">
    <property type="protein sequence ID" value="PXX81897.1"/>
    <property type="molecule type" value="Genomic_DNA"/>
</dbReference>
<evidence type="ECO:0000313" key="6">
    <source>
        <dbReference type="Proteomes" id="UP000247555"/>
    </source>
</evidence>
<protein>
    <submittedName>
        <fullName evidence="5">Type I restriction enzyme S subunit</fullName>
    </submittedName>
</protein>
<dbReference type="SUPFAM" id="SSF116734">
    <property type="entry name" value="DNA methylase specificity domain"/>
    <property type="match status" value="2"/>
</dbReference>
<dbReference type="InterPro" id="IPR044946">
    <property type="entry name" value="Restrct_endonuc_typeI_TRD_sf"/>
</dbReference>
<keyword evidence="3" id="KW-0238">DNA-binding</keyword>
<keyword evidence="2" id="KW-0680">Restriction system</keyword>
<evidence type="ECO:0000313" key="5">
    <source>
        <dbReference type="EMBL" id="PXX81897.1"/>
    </source>
</evidence>
<reference evidence="5 6" key="1">
    <citation type="submission" date="2018-05" db="EMBL/GenBank/DDBJ databases">
        <title>Genomic Encyclopedia of Type Strains, Phase IV (KMG-IV): sequencing the most valuable type-strain genomes for metagenomic binning, comparative biology and taxonomic classification.</title>
        <authorList>
            <person name="Goeker M."/>
        </authorList>
    </citation>
    <scope>NUCLEOTIDE SEQUENCE [LARGE SCALE GENOMIC DNA]</scope>
    <source>
        <strain evidence="5 6">DSM 29661</strain>
    </source>
</reference>
<evidence type="ECO:0000256" key="3">
    <source>
        <dbReference type="ARBA" id="ARBA00023125"/>
    </source>
</evidence>
<evidence type="ECO:0000256" key="2">
    <source>
        <dbReference type="ARBA" id="ARBA00022747"/>
    </source>
</evidence>
<dbReference type="PANTHER" id="PTHR30408">
    <property type="entry name" value="TYPE-1 RESTRICTION ENZYME ECOKI SPECIFICITY PROTEIN"/>
    <property type="match status" value="1"/>
</dbReference>
<gene>
    <name evidence="5" type="ORF">DFR34_101126</name>
</gene>
<dbReference type="Pfam" id="PF01420">
    <property type="entry name" value="Methylase_S"/>
    <property type="match status" value="1"/>
</dbReference>
<dbReference type="InterPro" id="IPR000055">
    <property type="entry name" value="Restrct_endonuc_typeI_TRD"/>
</dbReference>
<accession>A0A318LJK1</accession>
<proteinExistence type="inferred from homology"/>
<dbReference type="Gene3D" id="3.90.220.20">
    <property type="entry name" value="DNA methylase specificity domains"/>
    <property type="match status" value="2"/>
</dbReference>
<dbReference type="Proteomes" id="UP000247555">
    <property type="component" value="Unassembled WGS sequence"/>
</dbReference>
<evidence type="ECO:0000256" key="1">
    <source>
        <dbReference type="ARBA" id="ARBA00010923"/>
    </source>
</evidence>